<dbReference type="EMBL" id="BRZI01000014">
    <property type="protein sequence ID" value="GLD30458.1"/>
    <property type="molecule type" value="Genomic_DNA"/>
</dbReference>
<dbReference type="EMBL" id="BRXE01000007">
    <property type="protein sequence ID" value="GLB81972.1"/>
    <property type="molecule type" value="Genomic_DNA"/>
</dbReference>
<keyword evidence="2" id="KW-1003">Cell membrane</keyword>
<evidence type="ECO:0000313" key="8">
    <source>
        <dbReference type="EMBL" id="GLD30458.1"/>
    </source>
</evidence>
<dbReference type="Proteomes" id="UP001165663">
    <property type="component" value="Unassembled WGS sequence"/>
</dbReference>
<dbReference type="AlphaFoldDB" id="A0A9P3Q7Y7"/>
<keyword evidence="5 6" id="KW-0472">Membrane</keyword>
<dbReference type="Pfam" id="PF09678">
    <property type="entry name" value="Caa3_CtaG"/>
    <property type="match status" value="1"/>
</dbReference>
<feature type="transmembrane region" description="Helical" evidence="6">
    <location>
        <begin position="598"/>
        <end position="620"/>
    </location>
</feature>
<sequence length="658" mass="70462">MPTDETSAAAPPPEQVERRGWPRLVVPAAGFAVAAIAVAAYGLLSGPRRYADAGNPYPGGFVSAAAPVGYFVASLLAALCLGALILVVTTSRPEPDGLLDPQAFRIHILAERVSLLWTFAAALMAVLQAAHDTGVGAGALLGSGALLDAVTVSETARAWVVVLICTLPISVTLRFTTRWLPHVVLLVPTVIAVVAPAVTGNAGQGPDHDYSTSAAIVLAVALAALTGLKLIVALTGAPTTRLLVLLQTAAGALAVGYGALLLFLLIPGWSFDSDFARLGLFAGAAVTGVWLSDCWRLVKRRESGAVTNTVGGLAMTAAVAAVAAMATQVAPRFLAHRYTGWDVYLGFELPHPPTIVGVLTLWRFDSFVGMAGVVLAVGYTVGFIRLRRQGNHWSVGRLVAWLAGCASLVITSSSGVRAYGSAMFSMHMAEHMILNMFIPVLLVLGGPVTLALRVLPAAGDGNPPGPREWLTWLLHSRVTNFLSHPIVAFVLFVGSPYIVYFTPLFDTFVRYHWGHEFMTIHFLIVGYLFYWAIIGIDPGPRRLPYPGRIGLLFAVMPFHAFFGVALMTMTSPVGSTFYRSVNLPWLSSILEDQHLGGGIAWTLTELPVIIVIVALVTQWARQDRRAAARSDRHADSDYADDDLDAYNAMLRELSRMRR</sequence>
<reference evidence="8" key="1">
    <citation type="submission" date="2022-08" db="EMBL/GenBank/DDBJ databases">
        <title>Mycobacterium kiyosense sp. nov., scotochromogenic slow-glowing species isolated from respiratory specimens.</title>
        <authorList>
            <person name="Fukano H."/>
            <person name="Kazumi Y."/>
            <person name="Sakagami N."/>
            <person name="Ato M."/>
            <person name="Mitarai S."/>
            <person name="Hoshino Y."/>
        </authorList>
    </citation>
    <scope>NUCLEOTIDE SEQUENCE</scope>
    <source>
        <strain evidence="8">1413</strain>
        <strain evidence="7">SRL2020-028</strain>
    </source>
</reference>
<comment type="caution">
    <text evidence="8">The sequence shown here is derived from an EMBL/GenBank/DDBJ whole genome shotgun (WGS) entry which is preliminary data.</text>
</comment>
<keyword evidence="4 6" id="KW-1133">Transmembrane helix</keyword>
<evidence type="ECO:0000313" key="9">
    <source>
        <dbReference type="Proteomes" id="UP001064782"/>
    </source>
</evidence>
<feature type="transmembrane region" description="Helical" evidence="6">
    <location>
        <begin position="183"/>
        <end position="202"/>
    </location>
</feature>
<protein>
    <recommendedName>
        <fullName evidence="10">Cytochrome c oxidase assembly protein</fullName>
    </recommendedName>
</protein>
<keyword evidence="3 6" id="KW-0812">Transmembrane</keyword>
<feature type="transmembrane region" description="Helical" evidence="6">
    <location>
        <begin position="517"/>
        <end position="537"/>
    </location>
</feature>
<feature type="transmembrane region" description="Helical" evidence="6">
    <location>
        <begin position="432"/>
        <end position="452"/>
    </location>
</feature>
<dbReference type="GO" id="GO:0005886">
    <property type="term" value="C:plasma membrane"/>
    <property type="evidence" value="ECO:0007669"/>
    <property type="project" value="UniProtKB-SubCell"/>
</dbReference>
<accession>A0A9P3Q7Y7</accession>
<feature type="transmembrane region" description="Helical" evidence="6">
    <location>
        <begin position="24"/>
        <end position="44"/>
    </location>
</feature>
<feature type="transmembrane region" description="Helical" evidence="6">
    <location>
        <begin position="64"/>
        <end position="88"/>
    </location>
</feature>
<feature type="transmembrane region" description="Helical" evidence="6">
    <location>
        <begin position="549"/>
        <end position="578"/>
    </location>
</feature>
<evidence type="ECO:0000256" key="5">
    <source>
        <dbReference type="ARBA" id="ARBA00023136"/>
    </source>
</evidence>
<dbReference type="InterPro" id="IPR019108">
    <property type="entry name" value="Caa3_assmbl_CtaG-rel"/>
</dbReference>
<evidence type="ECO:0000256" key="4">
    <source>
        <dbReference type="ARBA" id="ARBA00022989"/>
    </source>
</evidence>
<evidence type="ECO:0008006" key="10">
    <source>
        <dbReference type="Google" id="ProtNLM"/>
    </source>
</evidence>
<feature type="transmembrane region" description="Helical" evidence="6">
    <location>
        <begin position="398"/>
        <end position="420"/>
    </location>
</feature>
<feature type="transmembrane region" description="Helical" evidence="6">
    <location>
        <begin position="242"/>
        <end position="266"/>
    </location>
</feature>
<evidence type="ECO:0000256" key="2">
    <source>
        <dbReference type="ARBA" id="ARBA00022475"/>
    </source>
</evidence>
<dbReference type="Proteomes" id="UP001064782">
    <property type="component" value="Unassembled WGS sequence"/>
</dbReference>
<feature type="transmembrane region" description="Helical" evidence="6">
    <location>
        <begin position="310"/>
        <end position="330"/>
    </location>
</feature>
<evidence type="ECO:0000256" key="3">
    <source>
        <dbReference type="ARBA" id="ARBA00022692"/>
    </source>
</evidence>
<evidence type="ECO:0000256" key="6">
    <source>
        <dbReference type="SAM" id="Phobius"/>
    </source>
</evidence>
<organism evidence="8 9">
    <name type="scientific">Mycobacterium kiyosense</name>
    <dbReference type="NCBI Taxonomy" id="2871094"/>
    <lineage>
        <taxon>Bacteria</taxon>
        <taxon>Bacillati</taxon>
        <taxon>Actinomycetota</taxon>
        <taxon>Actinomycetes</taxon>
        <taxon>Mycobacteriales</taxon>
        <taxon>Mycobacteriaceae</taxon>
        <taxon>Mycobacterium</taxon>
    </lineage>
</organism>
<proteinExistence type="predicted"/>
<feature type="transmembrane region" description="Helical" evidence="6">
    <location>
        <begin position="156"/>
        <end position="176"/>
    </location>
</feature>
<evidence type="ECO:0000256" key="1">
    <source>
        <dbReference type="ARBA" id="ARBA00004651"/>
    </source>
</evidence>
<gene>
    <name evidence="8" type="ORF">Mkiyose1413_23410</name>
    <name evidence="7" type="ORF">SRL2020028_12280</name>
</gene>
<comment type="subcellular location">
    <subcellularLocation>
        <location evidence="1">Cell membrane</location>
        <topology evidence="1">Multi-pass membrane protein</topology>
    </subcellularLocation>
</comment>
<keyword evidence="9" id="KW-1185">Reference proteome</keyword>
<evidence type="ECO:0000313" key="7">
    <source>
        <dbReference type="EMBL" id="GLB81972.1"/>
    </source>
</evidence>
<name>A0A9P3Q7Y7_9MYCO</name>
<feature type="transmembrane region" description="Helical" evidence="6">
    <location>
        <begin position="278"/>
        <end position="298"/>
    </location>
</feature>
<feature type="transmembrane region" description="Helical" evidence="6">
    <location>
        <begin position="367"/>
        <end position="386"/>
    </location>
</feature>
<feature type="transmembrane region" description="Helical" evidence="6">
    <location>
        <begin position="486"/>
        <end position="505"/>
    </location>
</feature>
<feature type="transmembrane region" description="Helical" evidence="6">
    <location>
        <begin position="109"/>
        <end position="130"/>
    </location>
</feature>
<feature type="transmembrane region" description="Helical" evidence="6">
    <location>
        <begin position="214"/>
        <end position="235"/>
    </location>
</feature>